<dbReference type="Pfam" id="PF12706">
    <property type="entry name" value="Lactamase_B_2"/>
    <property type="match status" value="1"/>
</dbReference>
<dbReference type="PANTHER" id="PTHR43546">
    <property type="entry name" value="UPF0173 METAL-DEPENDENT HYDROLASE MJ1163-RELATED"/>
    <property type="match status" value="1"/>
</dbReference>
<reference evidence="2" key="1">
    <citation type="submission" date="2021-11" db="EMBL/GenBank/DDBJ databases">
        <title>Clostridia strains as spoilage organisms.</title>
        <authorList>
            <person name="Wambui J."/>
            <person name="Stevens M.J.A."/>
            <person name="Stephan R."/>
        </authorList>
    </citation>
    <scope>NUCLEOTIDE SEQUENCE</scope>
    <source>
        <strain evidence="2">CF009</strain>
    </source>
</reference>
<proteinExistence type="predicted"/>
<sequence>MKIQLLGNCTILLSSKNSQILFDPYFNNFGNLLYKRTTNVSNYYKDIKHLDAILLSHDHFDHMDIKFLSKFKDRCNIYAPKWSLKPLIFRSKPVWIGDKFAVGDFSITVVRANHICPAVGYIIKSEDLTLYFAGDTYYGKFMKYISEKYTINIAMLPITHYLPPMTMGERGALLCLRELNPRFLIPMHQDIIQRFQFTNSTIAINELNDKIRSKKLSTKLIHLDNGEIFDTNSNEIKIEK</sequence>
<dbReference type="RefSeq" id="WP_216123309.1">
    <property type="nucleotide sequence ID" value="NZ_CP086239.1"/>
</dbReference>
<accession>A0AA47EF45</accession>
<organism evidence="2 3">
    <name type="scientific">Clostridium estertheticum</name>
    <dbReference type="NCBI Taxonomy" id="238834"/>
    <lineage>
        <taxon>Bacteria</taxon>
        <taxon>Bacillati</taxon>
        <taxon>Bacillota</taxon>
        <taxon>Clostridia</taxon>
        <taxon>Eubacteriales</taxon>
        <taxon>Clostridiaceae</taxon>
        <taxon>Clostridium</taxon>
    </lineage>
</organism>
<name>A0AA47EF45_9CLOT</name>
<dbReference type="AlphaFoldDB" id="A0AA47EF45"/>
<dbReference type="Proteomes" id="UP001164733">
    <property type="component" value="Chromosome"/>
</dbReference>
<gene>
    <name evidence="2" type="ORF">LL038_15575</name>
</gene>
<dbReference type="InterPro" id="IPR050114">
    <property type="entry name" value="UPF0173_UPF0282_UlaG_hydrolase"/>
</dbReference>
<feature type="domain" description="Metallo-beta-lactamase" evidence="1">
    <location>
        <begin position="20"/>
        <end position="188"/>
    </location>
</feature>
<dbReference type="EMBL" id="CP086239">
    <property type="protein sequence ID" value="WAG59054.1"/>
    <property type="molecule type" value="Genomic_DNA"/>
</dbReference>
<evidence type="ECO:0000313" key="2">
    <source>
        <dbReference type="EMBL" id="WAG59054.1"/>
    </source>
</evidence>
<protein>
    <submittedName>
        <fullName evidence="2">MBL fold metallo-hydrolase</fullName>
    </submittedName>
</protein>
<evidence type="ECO:0000259" key="1">
    <source>
        <dbReference type="Pfam" id="PF12706"/>
    </source>
</evidence>
<dbReference type="InterPro" id="IPR001279">
    <property type="entry name" value="Metallo-B-lactamas"/>
</dbReference>
<evidence type="ECO:0000313" key="3">
    <source>
        <dbReference type="Proteomes" id="UP001164733"/>
    </source>
</evidence>